<feature type="chain" id="PRO_5044210767" evidence="2">
    <location>
        <begin position="21"/>
        <end position="283"/>
    </location>
</feature>
<sequence>MLKRRTFRIAVLGATGVALAAGVTAFASAAPSSQASSTSKPTVVLVNGAWSDSASWSGVVKRLQADGYPVTAPPTGLRGLSDDSAYLASYLKTIQGPIVLAGQSYGGSVITNAATGNPNVKALVYISAFAPDKGESVQDLTAKFPGTQITNDPTAPIPTALTPVPFTKADGTTGVDLYAKADQYRNLFLSDLVSSQTAAELAATQSPAAPQALGEPSGDPAWKTIPSWTLVSKNDHVIPPATERFMADRAHSHTIEADTPHAAQVTNPGIVTDLIEKAAGTVN</sequence>
<dbReference type="PANTHER" id="PTHR37017:SF11">
    <property type="entry name" value="ESTERASE_LIPASE_THIOESTERASE DOMAIN-CONTAINING PROTEIN"/>
    <property type="match status" value="1"/>
</dbReference>
<dbReference type="InterPro" id="IPR000073">
    <property type="entry name" value="AB_hydrolase_1"/>
</dbReference>
<dbReference type="PANTHER" id="PTHR37017">
    <property type="entry name" value="AB HYDROLASE-1 DOMAIN-CONTAINING PROTEIN-RELATED"/>
    <property type="match status" value="1"/>
</dbReference>
<dbReference type="InterPro" id="IPR029058">
    <property type="entry name" value="AB_hydrolase_fold"/>
</dbReference>
<feature type="signal peptide" evidence="2">
    <location>
        <begin position="1"/>
        <end position="20"/>
    </location>
</feature>
<dbReference type="Pfam" id="PF12697">
    <property type="entry name" value="Abhydrolase_6"/>
    <property type="match status" value="1"/>
</dbReference>
<evidence type="ECO:0000256" key="2">
    <source>
        <dbReference type="SAM" id="SignalP"/>
    </source>
</evidence>
<feature type="region of interest" description="Disordered" evidence="1">
    <location>
        <begin position="206"/>
        <end position="225"/>
    </location>
</feature>
<evidence type="ECO:0000313" key="4">
    <source>
        <dbReference type="EMBL" id="XDQ42076.1"/>
    </source>
</evidence>
<protein>
    <submittedName>
        <fullName evidence="4">Alpha/beta fold hydrolase</fullName>
    </submittedName>
</protein>
<evidence type="ECO:0000256" key="1">
    <source>
        <dbReference type="SAM" id="MobiDB-lite"/>
    </source>
</evidence>
<dbReference type="EMBL" id="CP163441">
    <property type="protein sequence ID" value="XDQ42076.1"/>
    <property type="molecule type" value="Genomic_DNA"/>
</dbReference>
<dbReference type="RefSeq" id="WP_369221608.1">
    <property type="nucleotide sequence ID" value="NZ_CP163441.1"/>
</dbReference>
<keyword evidence="4" id="KW-0378">Hydrolase</keyword>
<dbReference type="SUPFAM" id="SSF53474">
    <property type="entry name" value="alpha/beta-Hydrolases"/>
    <property type="match status" value="1"/>
</dbReference>
<proteinExistence type="predicted"/>
<dbReference type="InterPro" id="IPR052897">
    <property type="entry name" value="Sec-Metab_Biosynth_Hydrolase"/>
</dbReference>
<evidence type="ECO:0000259" key="3">
    <source>
        <dbReference type="Pfam" id="PF12697"/>
    </source>
</evidence>
<feature type="domain" description="AB hydrolase-1" evidence="3">
    <location>
        <begin position="43"/>
        <end position="268"/>
    </location>
</feature>
<dbReference type="AlphaFoldDB" id="A0AB39QH36"/>
<accession>A0AB39QH36</accession>
<organism evidence="4">
    <name type="scientific">Streptomyces sp. R39</name>
    <dbReference type="NCBI Taxonomy" id="3238631"/>
    <lineage>
        <taxon>Bacteria</taxon>
        <taxon>Bacillati</taxon>
        <taxon>Actinomycetota</taxon>
        <taxon>Actinomycetes</taxon>
        <taxon>Kitasatosporales</taxon>
        <taxon>Streptomycetaceae</taxon>
        <taxon>Streptomyces</taxon>
    </lineage>
</organism>
<dbReference type="GO" id="GO:0016787">
    <property type="term" value="F:hydrolase activity"/>
    <property type="evidence" value="ECO:0007669"/>
    <property type="project" value="UniProtKB-KW"/>
</dbReference>
<name>A0AB39QH36_9ACTN</name>
<gene>
    <name evidence="4" type="ORF">AB5J52_07285</name>
</gene>
<reference evidence="4" key="1">
    <citation type="submission" date="2024-07" db="EMBL/GenBank/DDBJ databases">
        <authorList>
            <person name="Yu S.T."/>
        </authorList>
    </citation>
    <scope>NUCLEOTIDE SEQUENCE</scope>
    <source>
        <strain evidence="4">R39</strain>
    </source>
</reference>
<dbReference type="Gene3D" id="3.40.50.1820">
    <property type="entry name" value="alpha/beta hydrolase"/>
    <property type="match status" value="1"/>
</dbReference>
<keyword evidence="2" id="KW-0732">Signal</keyword>